<dbReference type="PROSITE" id="PS00518">
    <property type="entry name" value="ZF_RING_1"/>
    <property type="match status" value="1"/>
</dbReference>
<evidence type="ECO:0000313" key="8">
    <source>
        <dbReference type="Proteomes" id="UP001151518"/>
    </source>
</evidence>
<feature type="domain" description="RING-type" evidence="6">
    <location>
        <begin position="403"/>
        <end position="444"/>
    </location>
</feature>
<evidence type="ECO:0000256" key="3">
    <source>
        <dbReference type="ARBA" id="ARBA00022833"/>
    </source>
</evidence>
<feature type="region of interest" description="Disordered" evidence="5">
    <location>
        <begin position="1"/>
        <end position="25"/>
    </location>
</feature>
<comment type="caution">
    <text evidence="7">The sequence shown here is derived from an EMBL/GenBank/DDBJ whole genome shotgun (WGS) entry which is preliminary data.</text>
</comment>
<gene>
    <name evidence="7" type="ORF">GGI25_001615</name>
</gene>
<feature type="compositionally biased region" description="Acidic residues" evidence="5">
    <location>
        <begin position="217"/>
        <end position="228"/>
    </location>
</feature>
<keyword evidence="2 4" id="KW-0863">Zinc-finger</keyword>
<evidence type="ECO:0000256" key="1">
    <source>
        <dbReference type="ARBA" id="ARBA00022723"/>
    </source>
</evidence>
<dbReference type="Gene3D" id="3.30.40.10">
    <property type="entry name" value="Zinc/RING finger domain, C3HC4 (zinc finger)"/>
    <property type="match status" value="1"/>
</dbReference>
<organism evidence="7 8">
    <name type="scientific">Coemansia spiralis</name>
    <dbReference type="NCBI Taxonomy" id="417178"/>
    <lineage>
        <taxon>Eukaryota</taxon>
        <taxon>Fungi</taxon>
        <taxon>Fungi incertae sedis</taxon>
        <taxon>Zoopagomycota</taxon>
        <taxon>Kickxellomycotina</taxon>
        <taxon>Kickxellomycetes</taxon>
        <taxon>Kickxellales</taxon>
        <taxon>Kickxellaceae</taxon>
        <taxon>Coemansia</taxon>
    </lineage>
</organism>
<proteinExistence type="predicted"/>
<accession>A0A9W8G9H7</accession>
<dbReference type="AlphaFoldDB" id="A0A9W8G9H7"/>
<dbReference type="InterPro" id="IPR013083">
    <property type="entry name" value="Znf_RING/FYVE/PHD"/>
</dbReference>
<evidence type="ECO:0000256" key="4">
    <source>
        <dbReference type="PROSITE-ProRule" id="PRU00175"/>
    </source>
</evidence>
<dbReference type="EMBL" id="JANBTW010000013">
    <property type="protein sequence ID" value="KAJ2679259.1"/>
    <property type="molecule type" value="Genomic_DNA"/>
</dbReference>
<dbReference type="InterPro" id="IPR001841">
    <property type="entry name" value="Znf_RING"/>
</dbReference>
<dbReference type="Proteomes" id="UP001151518">
    <property type="component" value="Unassembled WGS sequence"/>
</dbReference>
<protein>
    <recommendedName>
        <fullName evidence="6">RING-type domain-containing protein</fullName>
    </recommendedName>
</protein>
<evidence type="ECO:0000313" key="7">
    <source>
        <dbReference type="EMBL" id="KAJ2679259.1"/>
    </source>
</evidence>
<feature type="region of interest" description="Disordered" evidence="5">
    <location>
        <begin position="148"/>
        <end position="229"/>
    </location>
</feature>
<dbReference type="PROSITE" id="PS50089">
    <property type="entry name" value="ZF_RING_2"/>
    <property type="match status" value="1"/>
</dbReference>
<dbReference type="OrthoDB" id="6105938at2759"/>
<evidence type="ECO:0000256" key="2">
    <source>
        <dbReference type="ARBA" id="ARBA00022771"/>
    </source>
</evidence>
<feature type="region of interest" description="Disordered" evidence="5">
    <location>
        <begin position="90"/>
        <end position="118"/>
    </location>
</feature>
<dbReference type="GO" id="GO:0008270">
    <property type="term" value="F:zinc ion binding"/>
    <property type="evidence" value="ECO:0007669"/>
    <property type="project" value="UniProtKB-KW"/>
</dbReference>
<reference evidence="7" key="1">
    <citation type="submission" date="2022-07" db="EMBL/GenBank/DDBJ databases">
        <title>Phylogenomic reconstructions and comparative analyses of Kickxellomycotina fungi.</title>
        <authorList>
            <person name="Reynolds N.K."/>
            <person name="Stajich J.E."/>
            <person name="Barry K."/>
            <person name="Grigoriev I.V."/>
            <person name="Crous P."/>
            <person name="Smith M.E."/>
        </authorList>
    </citation>
    <scope>NUCLEOTIDE SEQUENCE</scope>
    <source>
        <strain evidence="7">NRRL 3115</strain>
    </source>
</reference>
<dbReference type="InterPro" id="IPR017907">
    <property type="entry name" value="Znf_RING_CS"/>
</dbReference>
<dbReference type="SUPFAM" id="SSF57850">
    <property type="entry name" value="RING/U-box"/>
    <property type="match status" value="1"/>
</dbReference>
<name>A0A9W8G9H7_9FUNG</name>
<keyword evidence="1" id="KW-0479">Metal-binding</keyword>
<feature type="compositionally biased region" description="Low complexity" evidence="5">
    <location>
        <begin position="94"/>
        <end position="104"/>
    </location>
</feature>
<dbReference type="Pfam" id="PF14634">
    <property type="entry name" value="zf-RING_5"/>
    <property type="match status" value="1"/>
</dbReference>
<evidence type="ECO:0000256" key="5">
    <source>
        <dbReference type="SAM" id="MobiDB-lite"/>
    </source>
</evidence>
<sequence length="457" mass="50304">MDTVVDLTDSPPLTTTTATNTSSQQLAASISNAPVLVSSDDEDNGTSVVSTSIAPGVRSLPEGYILPPIRRLSSNERGRPERITTLREILSTQSSRNRGRSGMSRARRGQNVPSSYAQAPVFSTATLHTGEEPIEPGVYMPIRSRPMLRHERQRQQQQQRSHGVSESVAAAGRQTADGSIDVEDVDASAYSEQAARNQVRMRRLRNPPSRRSSDAVEYNDDSTDDDSDDYHIYQHDHVFDDDMDIYDLQDSESDTPGVAANRQAYLQYLMSLRNSRGQVISDVVSSDRVSDAGPATRTRSHRHAYIFPIHPGLISRNFGQRSSSRLSPFDFYAGDDFGSLMSFLEAATPVPPSRPLSPMEPIKEMSAGQKKLEATDAYSRKVPDANFRDSVTSPAVSDVEVVCTQCVDPLFDKEPIWAPSCGHLLCNRCVESITGASKKCTACSKRVMKKSLVHLYA</sequence>
<evidence type="ECO:0000259" key="6">
    <source>
        <dbReference type="PROSITE" id="PS50089"/>
    </source>
</evidence>
<keyword evidence="3" id="KW-0862">Zinc</keyword>